<dbReference type="OrthoDB" id="6258237at2759"/>
<feature type="non-terminal residue" evidence="2">
    <location>
        <position position="168"/>
    </location>
</feature>
<gene>
    <name evidence="2" type="ORF">OSB1V03_LOCUS12200</name>
</gene>
<dbReference type="EMBL" id="CAJPIZ010009979">
    <property type="protein sequence ID" value="CAG2112221.1"/>
    <property type="molecule type" value="Genomic_DNA"/>
</dbReference>
<evidence type="ECO:0000313" key="2">
    <source>
        <dbReference type="EMBL" id="CAD7631791.1"/>
    </source>
</evidence>
<dbReference type="EMBL" id="OC864554">
    <property type="protein sequence ID" value="CAD7631791.1"/>
    <property type="molecule type" value="Genomic_DNA"/>
</dbReference>
<reference evidence="2" key="1">
    <citation type="submission" date="2020-11" db="EMBL/GenBank/DDBJ databases">
        <authorList>
            <person name="Tran Van P."/>
        </authorList>
    </citation>
    <scope>NUCLEOTIDE SEQUENCE</scope>
</reference>
<evidence type="ECO:0000256" key="1">
    <source>
        <dbReference type="SAM" id="Phobius"/>
    </source>
</evidence>
<keyword evidence="1" id="KW-1133">Transmembrane helix</keyword>
<feature type="transmembrane region" description="Helical" evidence="1">
    <location>
        <begin position="148"/>
        <end position="166"/>
    </location>
</feature>
<proteinExistence type="predicted"/>
<dbReference type="Proteomes" id="UP000759131">
    <property type="component" value="Unassembled WGS sequence"/>
</dbReference>
<accession>A0A7R9L0M8</accession>
<feature type="transmembrane region" description="Helical" evidence="1">
    <location>
        <begin position="116"/>
        <end position="136"/>
    </location>
</feature>
<dbReference type="AlphaFoldDB" id="A0A7R9L0M8"/>
<organism evidence="2">
    <name type="scientific">Medioppia subpectinata</name>
    <dbReference type="NCBI Taxonomy" id="1979941"/>
    <lineage>
        <taxon>Eukaryota</taxon>
        <taxon>Metazoa</taxon>
        <taxon>Ecdysozoa</taxon>
        <taxon>Arthropoda</taxon>
        <taxon>Chelicerata</taxon>
        <taxon>Arachnida</taxon>
        <taxon>Acari</taxon>
        <taxon>Acariformes</taxon>
        <taxon>Sarcoptiformes</taxon>
        <taxon>Oribatida</taxon>
        <taxon>Brachypylina</taxon>
        <taxon>Oppioidea</taxon>
        <taxon>Oppiidae</taxon>
        <taxon>Medioppia</taxon>
    </lineage>
</organism>
<keyword evidence="1" id="KW-0472">Membrane</keyword>
<protein>
    <submittedName>
        <fullName evidence="2">Uncharacterized protein</fullName>
    </submittedName>
</protein>
<evidence type="ECO:0000313" key="3">
    <source>
        <dbReference type="Proteomes" id="UP000759131"/>
    </source>
</evidence>
<keyword evidence="1" id="KW-0812">Transmembrane</keyword>
<keyword evidence="3" id="KW-1185">Reference proteome</keyword>
<sequence length="168" mass="19187">MPVFTGQTHYKSLVIYSSDWVIGYMSWRLYQKRESVRELVLQYNSLEINTMPAEVVTTSHVQKGPSKYSGAFHIKTKVESVPIGEELRLNLEYFKIIPGILKLVQLWFSRLFTAELVYTGIATISIFITAIIHLSLTARADYRYALTYYSSYLGTSFFGTYIAAGVNI</sequence>
<name>A0A7R9L0M8_9ACAR</name>